<protein>
    <submittedName>
        <fullName evidence="1">SprB repeat-containing protein</fullName>
    </submittedName>
</protein>
<organism evidence="1 2">
    <name type="scientific">Candidatus Defluviibacterium haderslevense</name>
    <dbReference type="NCBI Taxonomy" id="2981993"/>
    <lineage>
        <taxon>Bacteria</taxon>
        <taxon>Pseudomonadati</taxon>
        <taxon>Bacteroidota</taxon>
        <taxon>Saprospiria</taxon>
        <taxon>Saprospirales</taxon>
        <taxon>Saprospiraceae</taxon>
        <taxon>Candidatus Defluviibacterium</taxon>
    </lineage>
</organism>
<dbReference type="Gene3D" id="2.40.10.10">
    <property type="entry name" value="Trypsin-like serine proteases"/>
    <property type="match status" value="1"/>
</dbReference>
<dbReference type="Proteomes" id="UP000808349">
    <property type="component" value="Unassembled WGS sequence"/>
</dbReference>
<evidence type="ECO:0000313" key="1">
    <source>
        <dbReference type="EMBL" id="MBK9717066.1"/>
    </source>
</evidence>
<proteinExistence type="predicted"/>
<dbReference type="Pfam" id="PF13573">
    <property type="entry name" value="SprB"/>
    <property type="match status" value="2"/>
</dbReference>
<sequence>MKNLNLFVLFLIQFFLIESLQLNAKEMNSSECKSPQGTFKLSIQELSPIRCFNGATNLKALITVTSGTVTGLQYSWSGGGNTQTILKFAGTYTVTVTSTNSGSKTASYTLTEPDEITISELEIKDACYGGYGQVKLQGVNGGVLPITFFILNSQGQILYSAFLFSNKIPYMGNYPPGKYKIKINDSNGCLFIEDIEIKSTTKAFTNAGIVPSPVSCYQSIDGKYVSTPEQIIPGVTKNFDWVLKDVNGIIIDTDCCNPSSSKDDLKAGTYTLEITMDQCLCPKLVKSFTITQPTQLVFSGQKTDVDCFSNATGNIILTTSGGNGGYKYEWNTGATSKDLIGLKIGSYHVSVTDSKNCKSNPSSLSFTINQPDIIENSGFVIKDVLCFSQRNGEIIQNIKGGISPYSYSWVDGSQLANRDQLLKGMYSCKITDKNKCISNFNYMVNEPKELIQSVDTILPYTSMQKGAINIDVTGGFGQYFFDWSGPNGYKASSEDIFDLMQGDYTLSIQDENGCVNEKKYTVPLLTSASDNEFKSVYFIQYSDRILFKNIPIGHTYTARVIKADGSLILGSSVLSYNGELQMDTKHLSSCIYFVQLSNLSHSYSFKVNIF</sequence>
<dbReference type="EMBL" id="JADKFW010000004">
    <property type="protein sequence ID" value="MBK9717066.1"/>
    <property type="molecule type" value="Genomic_DNA"/>
</dbReference>
<accession>A0A9D7S8X4</accession>
<dbReference type="InterPro" id="IPR043504">
    <property type="entry name" value="Peptidase_S1_PA_chymotrypsin"/>
</dbReference>
<reference evidence="1 2" key="1">
    <citation type="submission" date="2020-10" db="EMBL/GenBank/DDBJ databases">
        <title>Connecting structure to function with the recovery of over 1000 high-quality activated sludge metagenome-assembled genomes encoding full-length rRNA genes using long-read sequencing.</title>
        <authorList>
            <person name="Singleton C.M."/>
            <person name="Petriglieri F."/>
            <person name="Kristensen J.M."/>
            <person name="Kirkegaard R.H."/>
            <person name="Michaelsen T.Y."/>
            <person name="Andersen M.H."/>
            <person name="Karst S.M."/>
            <person name="Dueholm M.S."/>
            <person name="Nielsen P.H."/>
            <person name="Albertsen M."/>
        </authorList>
    </citation>
    <scope>NUCLEOTIDE SEQUENCE [LARGE SCALE GENOMIC DNA]</scope>
    <source>
        <strain evidence="1">Ribe_18-Q3-R11-54_BAT3C.373</strain>
    </source>
</reference>
<dbReference type="InterPro" id="IPR025667">
    <property type="entry name" value="SprB_repeat"/>
</dbReference>
<gene>
    <name evidence="1" type="ORF">IPO85_06060</name>
</gene>
<name>A0A9D7S8X4_9BACT</name>
<evidence type="ECO:0000313" key="2">
    <source>
        <dbReference type="Proteomes" id="UP000808349"/>
    </source>
</evidence>
<dbReference type="AlphaFoldDB" id="A0A9D7S8X4"/>
<comment type="caution">
    <text evidence="1">The sequence shown here is derived from an EMBL/GenBank/DDBJ whole genome shotgun (WGS) entry which is preliminary data.</text>
</comment>